<comment type="caution">
    <text evidence="8">The sequence shown here is derived from an EMBL/GenBank/DDBJ whole genome shotgun (WGS) entry which is preliminary data.</text>
</comment>
<keyword evidence="5" id="KW-0378">Hydrolase</keyword>
<accession>A0A151AYQ2</accession>
<dbReference type="AlphaFoldDB" id="A0A151AYQ2"/>
<organism evidence="8 9">
    <name type="scientific">Moorella mulderi DSM 14980</name>
    <dbReference type="NCBI Taxonomy" id="1122241"/>
    <lineage>
        <taxon>Bacteria</taxon>
        <taxon>Bacillati</taxon>
        <taxon>Bacillota</taxon>
        <taxon>Clostridia</taxon>
        <taxon>Neomoorellales</taxon>
        <taxon>Neomoorellaceae</taxon>
        <taxon>Neomoorella</taxon>
    </lineage>
</organism>
<evidence type="ECO:0000256" key="7">
    <source>
        <dbReference type="ARBA" id="ARBA00023016"/>
    </source>
</evidence>
<dbReference type="Proteomes" id="UP000075670">
    <property type="component" value="Unassembled WGS sequence"/>
</dbReference>
<proteinExistence type="inferred from homology"/>
<evidence type="ECO:0000313" key="9">
    <source>
        <dbReference type="Proteomes" id="UP000075670"/>
    </source>
</evidence>
<keyword evidence="2" id="KW-1277">Toxin-antitoxin system</keyword>
<keyword evidence="3" id="KW-0540">Nuclease</keyword>
<evidence type="ECO:0000313" key="8">
    <source>
        <dbReference type="EMBL" id="KYH32683.1"/>
    </source>
</evidence>
<evidence type="ECO:0000256" key="1">
    <source>
        <dbReference type="ARBA" id="ARBA00006620"/>
    </source>
</evidence>
<dbReference type="SUPFAM" id="SSF54786">
    <property type="entry name" value="YcfA/nrd intein domain"/>
    <property type="match status" value="1"/>
</dbReference>
<protein>
    <submittedName>
        <fullName evidence="8">YcfA-like protein</fullName>
    </submittedName>
</protein>
<comment type="similarity">
    <text evidence="1">Belongs to the HicA mRNA interferase family.</text>
</comment>
<keyword evidence="7" id="KW-0346">Stress response</keyword>
<dbReference type="GO" id="GO:0016787">
    <property type="term" value="F:hydrolase activity"/>
    <property type="evidence" value="ECO:0007669"/>
    <property type="project" value="UniProtKB-KW"/>
</dbReference>
<dbReference type="GO" id="GO:0003729">
    <property type="term" value="F:mRNA binding"/>
    <property type="evidence" value="ECO:0007669"/>
    <property type="project" value="InterPro"/>
</dbReference>
<dbReference type="PATRIC" id="fig|1122241.3.peg.1348"/>
<evidence type="ECO:0000256" key="5">
    <source>
        <dbReference type="ARBA" id="ARBA00022801"/>
    </source>
</evidence>
<reference evidence="8 9" key="1">
    <citation type="submission" date="2016-02" db="EMBL/GenBank/DDBJ databases">
        <title>Genome sequence of Moorella mulderi DSM 14980.</title>
        <authorList>
            <person name="Poehlein A."/>
            <person name="Daniel R."/>
        </authorList>
    </citation>
    <scope>NUCLEOTIDE SEQUENCE [LARGE SCALE GENOMIC DNA]</scope>
    <source>
        <strain evidence="8 9">DSM 14980</strain>
    </source>
</reference>
<sequence length="74" mass="8482">MAGVEKIIQKMQTQPNGIRFNEAAQVLESFGYILVRKKGSHRHFRNSQGDVITIKEENPLKAAYIRDILERIGK</sequence>
<dbReference type="OrthoDB" id="361893at2"/>
<dbReference type="Gene3D" id="3.30.920.30">
    <property type="entry name" value="Hypothetical protein"/>
    <property type="match status" value="1"/>
</dbReference>
<evidence type="ECO:0000256" key="6">
    <source>
        <dbReference type="ARBA" id="ARBA00022884"/>
    </source>
</evidence>
<dbReference type="InterPro" id="IPR012933">
    <property type="entry name" value="HicA_mRNA_interferase"/>
</dbReference>
<dbReference type="EMBL" id="LTBC01000003">
    <property type="protein sequence ID" value="KYH32683.1"/>
    <property type="molecule type" value="Genomic_DNA"/>
</dbReference>
<dbReference type="RefSeq" id="WP_062282970.1">
    <property type="nucleotide sequence ID" value="NZ_LTBC01000003.1"/>
</dbReference>
<keyword evidence="6" id="KW-0694">RNA-binding</keyword>
<keyword evidence="4" id="KW-0255">Endonuclease</keyword>
<evidence type="ECO:0000256" key="3">
    <source>
        <dbReference type="ARBA" id="ARBA00022722"/>
    </source>
</evidence>
<evidence type="ECO:0000256" key="2">
    <source>
        <dbReference type="ARBA" id="ARBA00022649"/>
    </source>
</evidence>
<dbReference type="Pfam" id="PF07927">
    <property type="entry name" value="HicA_toxin"/>
    <property type="match status" value="1"/>
</dbReference>
<gene>
    <name evidence="8" type="ORF">MOMUL_12850</name>
</gene>
<evidence type="ECO:0000256" key="4">
    <source>
        <dbReference type="ARBA" id="ARBA00022759"/>
    </source>
</evidence>
<name>A0A151AYQ2_9FIRM</name>
<dbReference type="GO" id="GO:0004519">
    <property type="term" value="F:endonuclease activity"/>
    <property type="evidence" value="ECO:0007669"/>
    <property type="project" value="UniProtKB-KW"/>
</dbReference>
<keyword evidence="9" id="KW-1185">Reference proteome</keyword>
<dbReference type="InterPro" id="IPR038570">
    <property type="entry name" value="HicA_sf"/>
</dbReference>